<comment type="caution">
    <text evidence="2">The sequence shown here is derived from an EMBL/GenBank/DDBJ whole genome shotgun (WGS) entry which is preliminary data.</text>
</comment>
<name>A0A699X811_TANCI</name>
<evidence type="ECO:0000256" key="1">
    <source>
        <dbReference type="SAM" id="MobiDB-lite"/>
    </source>
</evidence>
<feature type="compositionally biased region" description="Basic and acidic residues" evidence="1">
    <location>
        <begin position="10"/>
        <end position="24"/>
    </location>
</feature>
<evidence type="ECO:0000313" key="2">
    <source>
        <dbReference type="EMBL" id="GFD55243.1"/>
    </source>
</evidence>
<organism evidence="2">
    <name type="scientific">Tanacetum cinerariifolium</name>
    <name type="common">Dalmatian daisy</name>
    <name type="synonym">Chrysanthemum cinerariifolium</name>
    <dbReference type="NCBI Taxonomy" id="118510"/>
    <lineage>
        <taxon>Eukaryota</taxon>
        <taxon>Viridiplantae</taxon>
        <taxon>Streptophyta</taxon>
        <taxon>Embryophyta</taxon>
        <taxon>Tracheophyta</taxon>
        <taxon>Spermatophyta</taxon>
        <taxon>Magnoliopsida</taxon>
        <taxon>eudicotyledons</taxon>
        <taxon>Gunneridae</taxon>
        <taxon>Pentapetalae</taxon>
        <taxon>asterids</taxon>
        <taxon>campanulids</taxon>
        <taxon>Asterales</taxon>
        <taxon>Asteraceae</taxon>
        <taxon>Asteroideae</taxon>
        <taxon>Anthemideae</taxon>
        <taxon>Anthemidinae</taxon>
        <taxon>Tanacetum</taxon>
    </lineage>
</organism>
<feature type="compositionally biased region" description="Basic and acidic residues" evidence="1">
    <location>
        <begin position="63"/>
        <end position="73"/>
    </location>
</feature>
<gene>
    <name evidence="2" type="ORF">Tci_927212</name>
</gene>
<sequence>QEEGAPLVDLGDRAMIRRDGREAGRGPAAQRHRPRLVADRLPLGAQQPGPGEIANVEHRLVADQRRSGDEPVEHPAQMLADADDQRPPRGSDHGG</sequence>
<feature type="non-terminal residue" evidence="2">
    <location>
        <position position="1"/>
    </location>
</feature>
<feature type="compositionally biased region" description="Basic and acidic residues" evidence="1">
    <location>
        <begin position="83"/>
        <end position="95"/>
    </location>
</feature>
<proteinExistence type="predicted"/>
<reference evidence="2" key="1">
    <citation type="journal article" date="2019" name="Sci. Rep.">
        <title>Draft genome of Tanacetum cinerariifolium, the natural source of mosquito coil.</title>
        <authorList>
            <person name="Yamashiro T."/>
            <person name="Shiraishi A."/>
            <person name="Satake H."/>
            <person name="Nakayama K."/>
        </authorList>
    </citation>
    <scope>NUCLEOTIDE SEQUENCE</scope>
</reference>
<protein>
    <submittedName>
        <fullName evidence="2">Uncharacterized protein</fullName>
    </submittedName>
</protein>
<dbReference type="AlphaFoldDB" id="A0A699X811"/>
<feature type="region of interest" description="Disordered" evidence="1">
    <location>
        <begin position="63"/>
        <end position="95"/>
    </location>
</feature>
<accession>A0A699X811</accession>
<feature type="non-terminal residue" evidence="2">
    <location>
        <position position="95"/>
    </location>
</feature>
<feature type="region of interest" description="Disordered" evidence="1">
    <location>
        <begin position="1"/>
        <end position="35"/>
    </location>
</feature>
<dbReference type="EMBL" id="BKCJ011815690">
    <property type="protein sequence ID" value="GFD55243.1"/>
    <property type="molecule type" value="Genomic_DNA"/>
</dbReference>